<accession>A0A365P5H2</accession>
<dbReference type="EMBL" id="QLST01000001">
    <property type="protein sequence ID" value="RBA29859.1"/>
    <property type="molecule type" value="Genomic_DNA"/>
</dbReference>
<gene>
    <name evidence="2" type="ORF">DPN68_01125</name>
</gene>
<comment type="caution">
    <text evidence="2">The sequence shown here is derived from an EMBL/GenBank/DDBJ whole genome shotgun (WGS) entry which is preliminary data.</text>
</comment>
<evidence type="ECO:0000313" key="3">
    <source>
        <dbReference type="Proteomes" id="UP000253319"/>
    </source>
</evidence>
<keyword evidence="1" id="KW-0472">Membrane</keyword>
<dbReference type="OrthoDB" id="1200950at2"/>
<dbReference type="AlphaFoldDB" id="A0A365P5H2"/>
<keyword evidence="3" id="KW-1185">Reference proteome</keyword>
<proteinExistence type="predicted"/>
<dbReference type="Proteomes" id="UP000253319">
    <property type="component" value="Unassembled WGS sequence"/>
</dbReference>
<protein>
    <submittedName>
        <fullName evidence="2">Uncharacterized protein</fullName>
    </submittedName>
</protein>
<sequence length="174" mass="20464">MKDLENDEIIIHQGKRHFLEIVLGSVFFAIFIYLVLEAIYLWFEYQNFDLFLLLTINLLVSSGFLLVMGLTFTLTKSIIINPSSEKLISIYSVGVFSKRIESKIPELNYISIFKNAKDEFEVNLWYEKNKHYKMYVFEKFGEALVLGKQLSKRLKIDLLNATKKGNFEWIEIED</sequence>
<reference evidence="2 3" key="1">
    <citation type="submission" date="2018-06" db="EMBL/GenBank/DDBJ databases">
        <title>Flavobacterium tibetense sp. nov., isolated from a wetland YonghuCo on Tibetan Plateau.</title>
        <authorList>
            <person name="Xing P."/>
            <person name="Phurbu D."/>
            <person name="Lu H."/>
        </authorList>
    </citation>
    <scope>NUCLEOTIDE SEQUENCE [LARGE SCALE GENOMIC DNA]</scope>
    <source>
        <strain evidence="2 3">YH5</strain>
    </source>
</reference>
<organism evidence="2 3">
    <name type="scientific">Flavobacterium tibetense</name>
    <dbReference type="NCBI Taxonomy" id="2233533"/>
    <lineage>
        <taxon>Bacteria</taxon>
        <taxon>Pseudomonadati</taxon>
        <taxon>Bacteroidota</taxon>
        <taxon>Flavobacteriia</taxon>
        <taxon>Flavobacteriales</taxon>
        <taxon>Flavobacteriaceae</taxon>
        <taxon>Flavobacterium</taxon>
    </lineage>
</organism>
<feature type="transmembrane region" description="Helical" evidence="1">
    <location>
        <begin position="49"/>
        <end position="74"/>
    </location>
</feature>
<keyword evidence="1" id="KW-0812">Transmembrane</keyword>
<feature type="transmembrane region" description="Helical" evidence="1">
    <location>
        <begin position="21"/>
        <end position="43"/>
    </location>
</feature>
<name>A0A365P5H2_9FLAO</name>
<keyword evidence="1" id="KW-1133">Transmembrane helix</keyword>
<evidence type="ECO:0000256" key="1">
    <source>
        <dbReference type="SAM" id="Phobius"/>
    </source>
</evidence>
<evidence type="ECO:0000313" key="2">
    <source>
        <dbReference type="EMBL" id="RBA29859.1"/>
    </source>
</evidence>
<dbReference type="RefSeq" id="WP_113987741.1">
    <property type="nucleotide sequence ID" value="NZ_QLST01000001.1"/>
</dbReference>